<protein>
    <recommendedName>
        <fullName evidence="8">Adenylosuccinate synthetase, chloroplastic</fullName>
        <shortName evidence="8">AMPSase</shortName>
        <shortName evidence="8">AdSS</shortName>
        <ecNumber evidence="8">6.3.4.4</ecNumber>
    </recommendedName>
    <alternativeName>
        <fullName evidence="8">IMP--aspartate ligase</fullName>
    </alternativeName>
</protein>
<evidence type="ECO:0000256" key="7">
    <source>
        <dbReference type="ARBA" id="ARBA00023134"/>
    </source>
</evidence>
<evidence type="ECO:0000256" key="5">
    <source>
        <dbReference type="ARBA" id="ARBA00022755"/>
    </source>
</evidence>
<feature type="binding site" evidence="8">
    <location>
        <position position="1058"/>
    </location>
    <ligand>
        <name>IMP</name>
        <dbReference type="ChEBI" id="CHEBI:58053"/>
    </ligand>
</feature>
<evidence type="ECO:0000256" key="4">
    <source>
        <dbReference type="ARBA" id="ARBA00022741"/>
    </source>
</evidence>
<dbReference type="InterPro" id="IPR042109">
    <property type="entry name" value="Adenylosuccinate_synth_dom1"/>
</dbReference>
<keyword evidence="11" id="KW-0812">Transmembrane</keyword>
<keyword evidence="3 8" id="KW-0479">Metal-binding</keyword>
<dbReference type="Proteomes" id="UP000824890">
    <property type="component" value="Unassembled WGS sequence"/>
</dbReference>
<evidence type="ECO:0000256" key="9">
    <source>
        <dbReference type="PROSITE-ProRule" id="PRU10134"/>
    </source>
</evidence>
<comment type="catalytic activity">
    <reaction evidence="8 10">
        <text>IMP + L-aspartate + GTP = N(6)-(1,2-dicarboxyethyl)-AMP + GDP + phosphate + 2 H(+)</text>
        <dbReference type="Rhea" id="RHEA:15753"/>
        <dbReference type="ChEBI" id="CHEBI:15378"/>
        <dbReference type="ChEBI" id="CHEBI:29991"/>
        <dbReference type="ChEBI" id="CHEBI:37565"/>
        <dbReference type="ChEBI" id="CHEBI:43474"/>
        <dbReference type="ChEBI" id="CHEBI:57567"/>
        <dbReference type="ChEBI" id="CHEBI:58053"/>
        <dbReference type="ChEBI" id="CHEBI:58189"/>
        <dbReference type="EC" id="6.3.4.4"/>
    </reaction>
</comment>
<evidence type="ECO:0000313" key="13">
    <source>
        <dbReference type="EMBL" id="KAH0912309.1"/>
    </source>
</evidence>
<dbReference type="InterPro" id="IPR027417">
    <property type="entry name" value="P-loop_NTPase"/>
</dbReference>
<evidence type="ECO:0000256" key="1">
    <source>
        <dbReference type="ARBA" id="ARBA00011738"/>
    </source>
</evidence>
<name>A0ABQ8C5F4_BRANA</name>
<feature type="binding site" evidence="8">
    <location>
        <begin position="1086"/>
        <end position="1088"/>
    </location>
    <ligand>
        <name>GTP</name>
        <dbReference type="ChEBI" id="CHEBI:37565"/>
    </ligand>
</feature>
<feature type="transmembrane region" description="Helical" evidence="11">
    <location>
        <begin position="12"/>
        <end position="31"/>
    </location>
</feature>
<dbReference type="PROSITE" id="PS00513">
    <property type="entry name" value="ADENYLOSUCCIN_SYN_2"/>
    <property type="match status" value="1"/>
</dbReference>
<keyword evidence="2 8" id="KW-0436">Ligase</keyword>
<evidence type="ECO:0000313" key="14">
    <source>
        <dbReference type="Proteomes" id="UP000824890"/>
    </source>
</evidence>
<dbReference type="EMBL" id="JAGKQM010000009">
    <property type="protein sequence ID" value="KAH0912309.1"/>
    <property type="molecule type" value="Genomic_DNA"/>
</dbReference>
<feature type="binding site" evidence="8">
    <location>
        <position position="979"/>
    </location>
    <ligand>
        <name>IMP</name>
        <dbReference type="ChEBI" id="CHEBI:58053"/>
    </ligand>
</feature>
<dbReference type="InterPro" id="IPR033128">
    <property type="entry name" value="Adenylosuccin_syn_Lys_AS"/>
</dbReference>
<dbReference type="EC" id="6.3.4.4" evidence="8"/>
<keyword evidence="11" id="KW-1133">Transmembrane helix</keyword>
<evidence type="ECO:0000256" key="2">
    <source>
        <dbReference type="ARBA" id="ARBA00022598"/>
    </source>
</evidence>
<evidence type="ECO:0000256" key="6">
    <source>
        <dbReference type="ARBA" id="ARBA00022842"/>
    </source>
</evidence>
<comment type="caution">
    <text evidence="13">The sequence shown here is derived from an EMBL/GenBank/DDBJ whole genome shotgun (WGS) entry which is preliminary data.</text>
</comment>
<dbReference type="InterPro" id="IPR042111">
    <property type="entry name" value="Adenylosuccinate_synth_dom3"/>
</dbReference>
<comment type="cofactor">
    <cofactor evidence="8">
        <name>Mg(2+)</name>
        <dbReference type="ChEBI" id="CHEBI:18420"/>
    </cofactor>
    <text evidence="8">Binds 1 Mg(2+) ion per subunit.</text>
</comment>
<dbReference type="Pfam" id="PF03016">
    <property type="entry name" value="Exostosin_GT47"/>
    <property type="match status" value="1"/>
</dbReference>
<organism evidence="13 14">
    <name type="scientific">Brassica napus</name>
    <name type="common">Rape</name>
    <dbReference type="NCBI Taxonomy" id="3708"/>
    <lineage>
        <taxon>Eukaryota</taxon>
        <taxon>Viridiplantae</taxon>
        <taxon>Streptophyta</taxon>
        <taxon>Embryophyta</taxon>
        <taxon>Tracheophyta</taxon>
        <taxon>Spermatophyta</taxon>
        <taxon>Magnoliopsida</taxon>
        <taxon>eudicotyledons</taxon>
        <taxon>Gunneridae</taxon>
        <taxon>Pentapetalae</taxon>
        <taxon>rosids</taxon>
        <taxon>malvids</taxon>
        <taxon>Brassicales</taxon>
        <taxon>Brassicaceae</taxon>
        <taxon>Brassiceae</taxon>
        <taxon>Brassica</taxon>
    </lineage>
</organism>
<keyword evidence="14" id="KW-1185">Reference proteome</keyword>
<evidence type="ECO:0000259" key="12">
    <source>
        <dbReference type="Pfam" id="PF03016"/>
    </source>
</evidence>
<keyword evidence="6 8" id="KW-0460">Magnesium</keyword>
<keyword evidence="8" id="KW-0150">Chloroplast</keyword>
<comment type="subunit">
    <text evidence="1 8">Homodimer.</text>
</comment>
<comment type="similarity">
    <text evidence="8 10">Belongs to the adenylosuccinate synthetase family.</text>
</comment>
<dbReference type="SUPFAM" id="SSF52540">
    <property type="entry name" value="P-loop containing nucleoside triphosphate hydrolases"/>
    <property type="match status" value="1"/>
</dbReference>
<evidence type="ECO:0000256" key="8">
    <source>
        <dbReference type="HAMAP-Rule" id="MF_03125"/>
    </source>
</evidence>
<comment type="function">
    <text evidence="8">Plays an important role in the de novo pathway and in the salvage pathway of purine nucleotide biosynthesis. Catalyzes the first commited step in the biosynthesis of AMP from IMP.</text>
</comment>
<feature type="binding site" evidence="8">
    <location>
        <position position="1060"/>
    </location>
    <ligand>
        <name>GTP</name>
        <dbReference type="ChEBI" id="CHEBI:37565"/>
    </ligand>
</feature>
<gene>
    <name evidence="8" type="primary">PURA</name>
    <name evidence="13" type="ORF">HID58_035630</name>
</gene>
<feature type="active site" evidence="9">
    <location>
        <position position="896"/>
    </location>
</feature>
<keyword evidence="11" id="KW-0472">Membrane</keyword>
<feature type="binding site" evidence="8">
    <location>
        <begin position="1169"/>
        <end position="1171"/>
    </location>
    <ligand>
        <name>GTP</name>
        <dbReference type="ChEBI" id="CHEBI:37565"/>
    </ligand>
</feature>
<dbReference type="HAMAP" id="MF_00011">
    <property type="entry name" value="Adenylosucc_synth"/>
    <property type="match status" value="1"/>
</dbReference>
<dbReference type="Pfam" id="PF23106">
    <property type="entry name" value="EGF_Teneurin"/>
    <property type="match status" value="1"/>
</dbReference>
<reference evidence="13 14" key="1">
    <citation type="submission" date="2021-05" db="EMBL/GenBank/DDBJ databases">
        <title>Genome Assembly of Synthetic Allotetraploid Brassica napus Reveals Homoeologous Exchanges between Subgenomes.</title>
        <authorList>
            <person name="Davis J.T."/>
        </authorList>
    </citation>
    <scope>NUCLEOTIDE SEQUENCE [LARGE SCALE GENOMIC DNA]</scope>
    <source>
        <strain evidence="14">cv. Da-Ae</strain>
        <tissue evidence="13">Seedling</tissue>
    </source>
</reference>
<dbReference type="InterPro" id="IPR001114">
    <property type="entry name" value="Adenylosuccinate_synthetase"/>
</dbReference>
<comment type="pathway">
    <text evidence="8 10">Purine metabolism; AMP biosynthesis via de novo pathway; AMP from IMP: step 1/2.</text>
</comment>
<feature type="domain" description="Exostosin GT47" evidence="12">
    <location>
        <begin position="315"/>
        <end position="652"/>
    </location>
</feature>
<evidence type="ECO:0000256" key="3">
    <source>
        <dbReference type="ARBA" id="ARBA00022723"/>
    </source>
</evidence>
<feature type="binding site" evidence="8">
    <location>
        <position position="885"/>
    </location>
    <ligand>
        <name>IMP</name>
        <dbReference type="ChEBI" id="CHEBI:58053"/>
    </ligand>
</feature>
<dbReference type="PROSITE" id="PS01266">
    <property type="entry name" value="ADENYLOSUCCIN_SYN_1"/>
    <property type="match status" value="1"/>
</dbReference>
<dbReference type="CDD" id="cd03108">
    <property type="entry name" value="AdSS"/>
    <property type="match status" value="1"/>
</dbReference>
<dbReference type="Pfam" id="PF00709">
    <property type="entry name" value="Adenylsucc_synt"/>
    <property type="match status" value="2"/>
</dbReference>
<dbReference type="PANTHER" id="PTHR11846:SF0">
    <property type="entry name" value="ADENYLOSUCCINATE SYNTHETASE"/>
    <property type="match status" value="1"/>
</dbReference>
<keyword evidence="5 8" id="KW-0658">Purine biosynthesis</keyword>
<comment type="caution">
    <text evidence="8">Lacks conserved residue(s) required for the propagation of feature annotation.</text>
</comment>
<dbReference type="Gene3D" id="2.10.25.10">
    <property type="entry name" value="Laminin"/>
    <property type="match status" value="1"/>
</dbReference>
<feature type="binding site" evidence="8">
    <location>
        <position position="899"/>
    </location>
    <ligand>
        <name>IMP</name>
        <dbReference type="ChEBI" id="CHEBI:58053"/>
        <note>ligand shared between dimeric partners</note>
    </ligand>
</feature>
<comment type="function">
    <text evidence="10">Plays an important role in the de novo pathway of purine nucleotide biosynthesis.</text>
</comment>
<evidence type="ECO:0000256" key="10">
    <source>
        <dbReference type="RuleBase" id="RU000520"/>
    </source>
</evidence>
<sequence length="1219" mass="136337">MFSNQKWKCTWSQIATLASVIVLVSLVHLFLGPVVPSFDSVSVRQAQSLCGPVNESITQVTKDSSEPVAVVVAFDRRFPADLHGAVVYRNASWKSEIGQWLSSCDAVAKEVDIIEPIGGRKCLNECSGQGKTPEMPYGRWVVSICSRHCDTTRAMCFCGEGTKYPNRPVPESCGFQINAPVNPGEPKMTDWSKPDLDILTTNSSKQGWCNVDPEDAYAMKVKIKEECDCKYDCLWGRFCEVPVQCTCVNQCSGHGKCRGGFCQCDKGWFGTDCSIPSTLSSFGEWPQWLRPAHLEVPSGKDVPGNLINLSAVVKKKRPLIYVYDLPPDFNSLLIEGRHFKLECVNRIYDDRNATSILATGHRTLNGEEADFFFVPVLDSCIINRADDSPHLSMQNHTGLRSSLTLEFYKRAYEHIVEKYPYWNRSSGRDHIWFFSWDEGACYAPKEIWNSMMLVHWGNTNSKHKNSTTAYWGDNWDEISEERRGDHPCFDPSKDLVVPAWKVPDPHSMRANYWDRPREKRKTLFYFNGNLGPAYEKGRPEDSYSMGIRQKLAEEFGSSPNKEGKLGKQHADDVIVTPSRSDNYHNDIASSIFCGVFPGDGWSGRMEDSILQGCVPVIIQDGIYLPYENMLNYESFAVRVSEDDIPNLINTLRGFNETEIQFRLANVKKLWQRFLFRDSILLEAERQKASFGHEDDWAVQFSKLKHDDVFATLIQTLHYKLHNDPWRREQYSSVRRRTLKTCQPLSLSLQNMSLSSLSFDTKPRFALGGPFNRRHPPLHHPRNSLSYSAKRQAISASLSVAADSTATESIPRIESLSQVSGVLGCQWGDEGKGKLVDILAQHFDIVARCQGGANAGHTIYNSEGKKFALHLVPSESELAKSFIGTTKRGIGPCYSSKVIRNGIRVGDLRHMDTLPQKLDLLLADAAARFPGFKYTPEMLREEVEAYKRYAERLEPYITDTVHFMNEAISNKKKVLVEGGQATMLDIDFGTYPFVTSSSPSAGGICTGLGIAPRAVGDLIGVVKAYTTRVGSGPFPTENLGTGGDLLRLAGQEFGTTTGRPRRCGWLDLVALKFSCQINGFASLNLTKLDVLSDLNEIQLGVAYKKSDGTRVDSFPGDLRLLEELEVEYETLPGWNSDISSIRNYADLPKAAQQYVERIEELVGVPIHYIGIGPGPFHSSKLPQKFQIEEKPRSSSSKSKSNCIAEVSLPGISIIVSQLKL</sequence>
<accession>A0ABQ8C5F4</accession>
<comment type="subcellular location">
    <subcellularLocation>
        <location evidence="8">Plastid</location>
        <location evidence="8">Chloroplast</location>
    </subcellularLocation>
</comment>
<dbReference type="Gene3D" id="3.40.440.10">
    <property type="entry name" value="Adenylosuccinate Synthetase, subunit A, domain 1"/>
    <property type="match status" value="2"/>
</dbReference>
<dbReference type="InterPro" id="IPR040911">
    <property type="entry name" value="Exostosin_GT47"/>
</dbReference>
<dbReference type="InterPro" id="IPR018220">
    <property type="entry name" value="Adenylosuccin_syn_GTP-bd"/>
</dbReference>
<feature type="binding site" evidence="8">
    <location>
        <position position="994"/>
    </location>
    <ligand>
        <name>IMP</name>
        <dbReference type="ChEBI" id="CHEBI:58053"/>
    </ligand>
</feature>
<keyword evidence="4 8" id="KW-0547">Nucleotide-binding</keyword>
<dbReference type="PANTHER" id="PTHR11846">
    <property type="entry name" value="ADENYLOSUCCINATE SYNTHETASE"/>
    <property type="match status" value="1"/>
</dbReference>
<keyword evidence="8" id="KW-0934">Plastid</keyword>
<dbReference type="SMART" id="SM00788">
    <property type="entry name" value="Adenylsucc_synt"/>
    <property type="match status" value="1"/>
</dbReference>
<keyword evidence="7 8" id="KW-0342">GTP-binding</keyword>
<dbReference type="Gene3D" id="3.90.170.10">
    <property type="entry name" value="Adenylosuccinate Synthetase, subunit A, domain 3"/>
    <property type="match status" value="1"/>
</dbReference>
<evidence type="ECO:0000256" key="11">
    <source>
        <dbReference type="SAM" id="Phobius"/>
    </source>
</evidence>
<proteinExistence type="inferred from homology"/>
<feature type="binding site" evidence="8">
    <location>
        <begin position="1054"/>
        <end position="1060"/>
    </location>
    <ligand>
        <name>substrate</name>
    </ligand>
</feature>